<evidence type="ECO:0000259" key="6">
    <source>
        <dbReference type="PROSITE" id="PS50850"/>
    </source>
</evidence>
<sequence>MLLTIETKRTYRIAAGIYFFIAGLTYSSWACRIHDLKAFFGLNNASLGSVLFALPVGLLLSLPVSGWLVTRAGSRKVLIAAGLLFPFFLCMIGLATQLWQLVGILFCFGFLNNVLEIAMNTQAVGIETLYQRSVMASFHGLWSLAGFAGVAAGTLAIGLKWPIWQHFGLIALLCWLLVFSSWKYLLPADEVQESPPLFAKPDGYLLRLGLIAFASLVTEGTMFDWSGVYFQKVVAVPEIFTTVGYIAFMATMAGGRFTADKLVTRLGTRRVLQYSGMTSTTGLLLAVCFPGMYTATLGFLLVGIGVSAVVPLVLALAGKSATLPPGVAIAAVSTVGFLGFLIGPPLIGFIAETTNLRWSFALIALLSFGTTLLAGGVDKATKRH</sequence>
<dbReference type="InterPro" id="IPR011701">
    <property type="entry name" value="MFS"/>
</dbReference>
<dbReference type="Gene3D" id="1.20.1250.20">
    <property type="entry name" value="MFS general substrate transporter like domains"/>
    <property type="match status" value="2"/>
</dbReference>
<dbReference type="PANTHER" id="PTHR23514:SF13">
    <property type="entry name" value="INNER MEMBRANE PROTEIN YBJJ"/>
    <property type="match status" value="1"/>
</dbReference>
<dbReference type="SUPFAM" id="SSF103473">
    <property type="entry name" value="MFS general substrate transporter"/>
    <property type="match status" value="1"/>
</dbReference>
<feature type="transmembrane region" description="Helical" evidence="5">
    <location>
        <begin position="140"/>
        <end position="157"/>
    </location>
</feature>
<evidence type="ECO:0000256" key="2">
    <source>
        <dbReference type="ARBA" id="ARBA00022692"/>
    </source>
</evidence>
<evidence type="ECO:0000256" key="4">
    <source>
        <dbReference type="ARBA" id="ARBA00023136"/>
    </source>
</evidence>
<evidence type="ECO:0000256" key="1">
    <source>
        <dbReference type="ARBA" id="ARBA00004141"/>
    </source>
</evidence>
<dbReference type="PROSITE" id="PS50850">
    <property type="entry name" value="MFS"/>
    <property type="match status" value="1"/>
</dbReference>
<evidence type="ECO:0000313" key="8">
    <source>
        <dbReference type="Proteomes" id="UP001207742"/>
    </source>
</evidence>
<dbReference type="PANTHER" id="PTHR23514">
    <property type="entry name" value="BYPASS OF STOP CODON PROTEIN 6"/>
    <property type="match status" value="1"/>
</dbReference>
<comment type="caution">
    <text evidence="7">The sequence shown here is derived from an EMBL/GenBank/DDBJ whole genome shotgun (WGS) entry which is preliminary data.</text>
</comment>
<dbReference type="CDD" id="cd17393">
    <property type="entry name" value="MFS_MosC_like"/>
    <property type="match status" value="1"/>
</dbReference>
<keyword evidence="2 5" id="KW-0812">Transmembrane</keyword>
<feature type="transmembrane region" description="Helical" evidence="5">
    <location>
        <begin position="329"/>
        <end position="350"/>
    </location>
</feature>
<feature type="transmembrane region" description="Helical" evidence="5">
    <location>
        <begin position="356"/>
        <end position="377"/>
    </location>
</feature>
<dbReference type="RefSeq" id="WP_264732986.1">
    <property type="nucleotide sequence ID" value="NZ_JAPDNR010000001.1"/>
</dbReference>
<feature type="transmembrane region" description="Helical" evidence="5">
    <location>
        <begin position="239"/>
        <end position="259"/>
    </location>
</feature>
<dbReference type="InterPro" id="IPR036259">
    <property type="entry name" value="MFS_trans_sf"/>
</dbReference>
<name>A0ABT3IQC8_9BACT</name>
<feature type="domain" description="Major facilitator superfamily (MFS) profile" evidence="6">
    <location>
        <begin position="11"/>
        <end position="382"/>
    </location>
</feature>
<feature type="transmembrane region" description="Helical" evidence="5">
    <location>
        <begin position="163"/>
        <end position="185"/>
    </location>
</feature>
<gene>
    <name evidence="7" type="ORF">OL497_19870</name>
</gene>
<dbReference type="InterPro" id="IPR020846">
    <property type="entry name" value="MFS_dom"/>
</dbReference>
<dbReference type="InterPro" id="IPR051788">
    <property type="entry name" value="MFS_Transporter"/>
</dbReference>
<feature type="transmembrane region" description="Helical" evidence="5">
    <location>
        <begin position="77"/>
        <end position="95"/>
    </location>
</feature>
<evidence type="ECO:0000313" key="7">
    <source>
        <dbReference type="EMBL" id="MCW3486170.1"/>
    </source>
</evidence>
<dbReference type="Proteomes" id="UP001207742">
    <property type="component" value="Unassembled WGS sequence"/>
</dbReference>
<feature type="transmembrane region" description="Helical" evidence="5">
    <location>
        <begin position="50"/>
        <end position="70"/>
    </location>
</feature>
<protein>
    <submittedName>
        <fullName evidence="7">MFS transporter</fullName>
    </submittedName>
</protein>
<feature type="transmembrane region" description="Helical" evidence="5">
    <location>
        <begin position="271"/>
        <end position="293"/>
    </location>
</feature>
<evidence type="ECO:0000256" key="5">
    <source>
        <dbReference type="SAM" id="Phobius"/>
    </source>
</evidence>
<evidence type="ECO:0000256" key="3">
    <source>
        <dbReference type="ARBA" id="ARBA00022989"/>
    </source>
</evidence>
<proteinExistence type="predicted"/>
<dbReference type="EMBL" id="JAPDNS010000002">
    <property type="protein sequence ID" value="MCW3486170.1"/>
    <property type="molecule type" value="Genomic_DNA"/>
</dbReference>
<keyword evidence="8" id="KW-1185">Reference proteome</keyword>
<accession>A0ABT3IQC8</accession>
<feature type="transmembrane region" description="Helical" evidence="5">
    <location>
        <begin position="299"/>
        <end position="317"/>
    </location>
</feature>
<reference evidence="7 8" key="1">
    <citation type="submission" date="2022-10" db="EMBL/GenBank/DDBJ databases">
        <title>Chitinophaga nivalis PC15 sp. nov., isolated from Pyeongchang county, South Korea.</title>
        <authorList>
            <person name="Trinh H.N."/>
        </authorList>
    </citation>
    <scope>NUCLEOTIDE SEQUENCE [LARGE SCALE GENOMIC DNA]</scope>
    <source>
        <strain evidence="7 8">PC14</strain>
    </source>
</reference>
<keyword evidence="3 5" id="KW-1133">Transmembrane helix</keyword>
<feature type="transmembrane region" description="Helical" evidence="5">
    <location>
        <begin position="205"/>
        <end position="227"/>
    </location>
</feature>
<keyword evidence="4 5" id="KW-0472">Membrane</keyword>
<feature type="transmembrane region" description="Helical" evidence="5">
    <location>
        <begin position="12"/>
        <end position="30"/>
    </location>
</feature>
<dbReference type="Pfam" id="PF07690">
    <property type="entry name" value="MFS_1"/>
    <property type="match status" value="1"/>
</dbReference>
<comment type="subcellular location">
    <subcellularLocation>
        <location evidence="1">Membrane</location>
        <topology evidence="1">Multi-pass membrane protein</topology>
    </subcellularLocation>
</comment>
<organism evidence="7 8">
    <name type="scientific">Chitinophaga nivalis</name>
    <dbReference type="NCBI Taxonomy" id="2991709"/>
    <lineage>
        <taxon>Bacteria</taxon>
        <taxon>Pseudomonadati</taxon>
        <taxon>Bacteroidota</taxon>
        <taxon>Chitinophagia</taxon>
        <taxon>Chitinophagales</taxon>
        <taxon>Chitinophagaceae</taxon>
        <taxon>Chitinophaga</taxon>
    </lineage>
</organism>